<organism evidence="2 3">
    <name type="scientific">Opisthorchis viverrini</name>
    <name type="common">Southeast Asian liver fluke</name>
    <dbReference type="NCBI Taxonomy" id="6198"/>
    <lineage>
        <taxon>Eukaryota</taxon>
        <taxon>Metazoa</taxon>
        <taxon>Spiralia</taxon>
        <taxon>Lophotrochozoa</taxon>
        <taxon>Platyhelminthes</taxon>
        <taxon>Trematoda</taxon>
        <taxon>Digenea</taxon>
        <taxon>Opisthorchiida</taxon>
        <taxon>Opisthorchiata</taxon>
        <taxon>Opisthorchiidae</taxon>
        <taxon>Opisthorchis</taxon>
    </lineage>
</organism>
<proteinExistence type="predicted"/>
<keyword evidence="3" id="KW-1185">Reference proteome</keyword>
<feature type="region of interest" description="Disordered" evidence="1">
    <location>
        <begin position="232"/>
        <end position="264"/>
    </location>
</feature>
<dbReference type="Proteomes" id="UP000054324">
    <property type="component" value="Unassembled WGS sequence"/>
</dbReference>
<gene>
    <name evidence="2" type="ORF">T265_06198</name>
</gene>
<protein>
    <submittedName>
        <fullName evidence="2">Uncharacterized protein</fullName>
    </submittedName>
</protein>
<reference evidence="2 3" key="1">
    <citation type="submission" date="2013-11" db="EMBL/GenBank/DDBJ databases">
        <title>Opisthorchis viverrini - life in the bile duct.</title>
        <authorList>
            <person name="Young N.D."/>
            <person name="Nagarajan N."/>
            <person name="Lin S.J."/>
            <person name="Korhonen P.K."/>
            <person name="Jex A.R."/>
            <person name="Hall R.S."/>
            <person name="Safavi-Hemami H."/>
            <person name="Kaewkong W."/>
            <person name="Bertrand D."/>
            <person name="Gao S."/>
            <person name="Seet Q."/>
            <person name="Wongkham S."/>
            <person name="Teh B.T."/>
            <person name="Wongkham C."/>
            <person name="Intapan P.M."/>
            <person name="Maleewong W."/>
            <person name="Yang X."/>
            <person name="Hu M."/>
            <person name="Wang Z."/>
            <person name="Hofmann A."/>
            <person name="Sternberg P.W."/>
            <person name="Tan P."/>
            <person name="Wang J."/>
            <person name="Gasser R.B."/>
        </authorList>
    </citation>
    <scope>NUCLEOTIDE SEQUENCE [LARGE SCALE GENOMIC DNA]</scope>
</reference>
<sequence>MKNTNVRNTVYRDECCSPCLLQDDVNREVDSVSLGRKGVVGLLVVLYGFQDGVTVCCWVLVVLYGFQDGVTVTPSVLGWSCCKKWALINVSGVRTVSFFPDCLIERLEVGQYDFTPRPPRTTITRSAGSRCSRSGCSPLAFLAWLCLVERSSSQSSPRDHCGTQARPPRQARRIIRRQAKMSVHHSEWSRKPRTGTELHDRSARYSTCRPRSLVIKTDESQEDENTRRLSQLVHATGDRKPPVSETIKDQSEAIISNKKERFDG</sequence>
<name>A0A075AE83_OPIVI</name>
<feature type="compositionally biased region" description="Basic and acidic residues" evidence="1">
    <location>
        <begin position="184"/>
        <end position="203"/>
    </location>
</feature>
<dbReference type="RefSeq" id="XP_009169670.1">
    <property type="nucleotide sequence ID" value="XM_009171406.1"/>
</dbReference>
<dbReference type="CTD" id="20320380"/>
<feature type="compositionally biased region" description="Basic and acidic residues" evidence="1">
    <location>
        <begin position="236"/>
        <end position="264"/>
    </location>
</feature>
<accession>A0A075AE83</accession>
<dbReference type="EMBL" id="KL596744">
    <property type="protein sequence ID" value="KER26554.1"/>
    <property type="molecule type" value="Genomic_DNA"/>
</dbReference>
<dbReference type="KEGG" id="ovi:T265_06198"/>
<feature type="region of interest" description="Disordered" evidence="1">
    <location>
        <begin position="179"/>
        <end position="203"/>
    </location>
</feature>
<evidence type="ECO:0000313" key="3">
    <source>
        <dbReference type="Proteomes" id="UP000054324"/>
    </source>
</evidence>
<evidence type="ECO:0000313" key="2">
    <source>
        <dbReference type="EMBL" id="KER26554.1"/>
    </source>
</evidence>
<dbReference type="GeneID" id="20320380"/>
<evidence type="ECO:0000256" key="1">
    <source>
        <dbReference type="SAM" id="MobiDB-lite"/>
    </source>
</evidence>
<dbReference type="AlphaFoldDB" id="A0A075AE83"/>
<feature type="region of interest" description="Disordered" evidence="1">
    <location>
        <begin position="153"/>
        <end position="172"/>
    </location>
</feature>